<dbReference type="Gene3D" id="1.10.150.170">
    <property type="entry name" value="Putative methyltransferase TM0872, insert domain"/>
    <property type="match status" value="1"/>
</dbReference>
<feature type="region of interest" description="Disordered" evidence="7">
    <location>
        <begin position="297"/>
        <end position="318"/>
    </location>
</feature>
<dbReference type="EMBL" id="FQUO01000003">
    <property type="protein sequence ID" value="SHE80805.1"/>
    <property type="molecule type" value="Genomic_DNA"/>
</dbReference>
<sequence>MGKKDKPEGKVGVEAQEEAGYHVPVLLHETIGGLAIKPGGVYVDCTFGGGGHSREILKQLGPEGTLIAFDQDEDAQRNLPDDSRVLFVPHNFRHLKRFLKLHGFPEVDGVMADLGVSSHQFDEARRGFSTRFDADLDMRMDRRQERTAFHILNTYGEAELHKLFEQYGEVTNSKTLARKIVEVRGLGPIKTIAGFKTSMHPIVKGNPNKYFAQVFQALRIEVNDELGALKDMLVQIPQVLKSGGRAAIITFHSLEDRLVKVFFRDGDFELEEDEVFGGKKSVSELVLVNRKPITASEEELRRNSRSRSAKLRVAEKKG</sequence>
<dbReference type="GO" id="GO:0070475">
    <property type="term" value="P:rRNA base methylation"/>
    <property type="evidence" value="ECO:0007669"/>
    <property type="project" value="UniProtKB-UniRule"/>
</dbReference>
<evidence type="ECO:0000256" key="6">
    <source>
        <dbReference type="HAMAP-Rule" id="MF_01007"/>
    </source>
</evidence>
<dbReference type="GO" id="GO:0071424">
    <property type="term" value="F:rRNA (cytosine-N4-)-methyltransferase activity"/>
    <property type="evidence" value="ECO:0007669"/>
    <property type="project" value="UniProtKB-UniRule"/>
</dbReference>
<dbReference type="GO" id="GO:0005737">
    <property type="term" value="C:cytoplasm"/>
    <property type="evidence" value="ECO:0007669"/>
    <property type="project" value="UniProtKB-SubCell"/>
</dbReference>
<evidence type="ECO:0000256" key="1">
    <source>
        <dbReference type="ARBA" id="ARBA00010396"/>
    </source>
</evidence>
<reference evidence="8 9" key="1">
    <citation type="submission" date="2016-11" db="EMBL/GenBank/DDBJ databases">
        <authorList>
            <person name="Jaros S."/>
            <person name="Januszkiewicz K."/>
            <person name="Wedrychowicz H."/>
        </authorList>
    </citation>
    <scope>NUCLEOTIDE SEQUENCE [LARGE SCALE GENOMIC DNA]</scope>
    <source>
        <strain evidence="8 9">DSM 26897</strain>
    </source>
</reference>
<comment type="function">
    <text evidence="6">Specifically methylates the N4 position of cytidine in position 1402 (C1402) of 16S rRNA.</text>
</comment>
<evidence type="ECO:0000256" key="4">
    <source>
        <dbReference type="ARBA" id="ARBA00022679"/>
    </source>
</evidence>
<feature type="binding site" evidence="6">
    <location>
        <position position="70"/>
    </location>
    <ligand>
        <name>S-adenosyl-L-methionine</name>
        <dbReference type="ChEBI" id="CHEBI:59789"/>
    </ligand>
</feature>
<evidence type="ECO:0000256" key="5">
    <source>
        <dbReference type="ARBA" id="ARBA00022691"/>
    </source>
</evidence>
<dbReference type="InterPro" id="IPR002903">
    <property type="entry name" value="RsmH"/>
</dbReference>
<dbReference type="SUPFAM" id="SSF81799">
    <property type="entry name" value="Putative methyltransferase TM0872, insert domain"/>
    <property type="match status" value="1"/>
</dbReference>
<dbReference type="NCBIfam" id="TIGR00006">
    <property type="entry name" value="16S rRNA (cytosine(1402)-N(4))-methyltransferase RsmH"/>
    <property type="match status" value="1"/>
</dbReference>
<comment type="subcellular location">
    <subcellularLocation>
        <location evidence="6">Cytoplasm</location>
    </subcellularLocation>
</comment>
<dbReference type="Gene3D" id="3.40.50.150">
    <property type="entry name" value="Vaccinia Virus protein VP39"/>
    <property type="match status" value="1"/>
</dbReference>
<feature type="binding site" evidence="6">
    <location>
        <position position="92"/>
    </location>
    <ligand>
        <name>S-adenosyl-L-methionine</name>
        <dbReference type="ChEBI" id="CHEBI:59789"/>
    </ligand>
</feature>
<evidence type="ECO:0000256" key="2">
    <source>
        <dbReference type="ARBA" id="ARBA00022552"/>
    </source>
</evidence>
<dbReference type="STRING" id="1302690.BUE76_07225"/>
<dbReference type="SUPFAM" id="SSF53335">
    <property type="entry name" value="S-adenosyl-L-methionine-dependent methyltransferases"/>
    <property type="match status" value="1"/>
</dbReference>
<dbReference type="Proteomes" id="UP000184368">
    <property type="component" value="Unassembled WGS sequence"/>
</dbReference>
<comment type="similarity">
    <text evidence="1 6">Belongs to the methyltransferase superfamily. RsmH family.</text>
</comment>
<evidence type="ECO:0000313" key="9">
    <source>
        <dbReference type="Proteomes" id="UP000184368"/>
    </source>
</evidence>
<dbReference type="AlphaFoldDB" id="A0A1M4WHY3"/>
<keyword evidence="3 6" id="KW-0489">Methyltransferase</keyword>
<gene>
    <name evidence="6" type="primary">rsmH</name>
    <name evidence="8" type="ORF">SAMN05444008_10333</name>
</gene>
<dbReference type="OrthoDB" id="9806637at2"/>
<keyword evidence="9" id="KW-1185">Reference proteome</keyword>
<accession>A0A1M4WHY3</accession>
<evidence type="ECO:0000256" key="3">
    <source>
        <dbReference type="ARBA" id="ARBA00022603"/>
    </source>
</evidence>
<dbReference type="PANTHER" id="PTHR11265">
    <property type="entry name" value="S-ADENOSYL-METHYLTRANSFERASE MRAW"/>
    <property type="match status" value="1"/>
</dbReference>
<keyword evidence="4 6" id="KW-0808">Transferase</keyword>
<protein>
    <recommendedName>
        <fullName evidence="6">Ribosomal RNA small subunit methyltransferase H</fullName>
        <ecNumber evidence="6">2.1.1.199</ecNumber>
    </recommendedName>
    <alternativeName>
        <fullName evidence="6">16S rRNA m(4)C1402 methyltransferase</fullName>
    </alternativeName>
    <alternativeName>
        <fullName evidence="6">rRNA (cytosine-N(4)-)-methyltransferase RsmH</fullName>
    </alternativeName>
</protein>
<dbReference type="PANTHER" id="PTHR11265:SF0">
    <property type="entry name" value="12S RRNA N4-METHYLCYTIDINE METHYLTRANSFERASE"/>
    <property type="match status" value="1"/>
</dbReference>
<feature type="binding site" evidence="6">
    <location>
        <begin position="50"/>
        <end position="52"/>
    </location>
    <ligand>
        <name>S-adenosyl-L-methionine</name>
        <dbReference type="ChEBI" id="CHEBI:59789"/>
    </ligand>
</feature>
<dbReference type="InterPro" id="IPR023397">
    <property type="entry name" value="SAM-dep_MeTrfase_MraW_recog"/>
</dbReference>
<feature type="binding site" evidence="6">
    <location>
        <position position="120"/>
    </location>
    <ligand>
        <name>S-adenosyl-L-methionine</name>
        <dbReference type="ChEBI" id="CHEBI:59789"/>
    </ligand>
</feature>
<dbReference type="RefSeq" id="WP_073040426.1">
    <property type="nucleotide sequence ID" value="NZ_FQUO01000003.1"/>
</dbReference>
<dbReference type="PIRSF" id="PIRSF004486">
    <property type="entry name" value="MraW"/>
    <property type="match status" value="1"/>
</dbReference>
<organism evidence="8 9">
    <name type="scientific">Cnuella takakiae</name>
    <dbReference type="NCBI Taxonomy" id="1302690"/>
    <lineage>
        <taxon>Bacteria</taxon>
        <taxon>Pseudomonadati</taxon>
        <taxon>Bacteroidota</taxon>
        <taxon>Chitinophagia</taxon>
        <taxon>Chitinophagales</taxon>
        <taxon>Chitinophagaceae</taxon>
        <taxon>Cnuella</taxon>
    </lineage>
</organism>
<keyword evidence="2 6" id="KW-0698">rRNA processing</keyword>
<dbReference type="EC" id="2.1.1.199" evidence="6"/>
<dbReference type="Pfam" id="PF01795">
    <property type="entry name" value="Methyltransf_5"/>
    <property type="match status" value="1"/>
</dbReference>
<evidence type="ECO:0000313" key="8">
    <source>
        <dbReference type="EMBL" id="SHE80805.1"/>
    </source>
</evidence>
<dbReference type="InterPro" id="IPR029063">
    <property type="entry name" value="SAM-dependent_MTases_sf"/>
</dbReference>
<evidence type="ECO:0000256" key="7">
    <source>
        <dbReference type="SAM" id="MobiDB-lite"/>
    </source>
</evidence>
<comment type="catalytic activity">
    <reaction evidence="6">
        <text>cytidine(1402) in 16S rRNA + S-adenosyl-L-methionine = N(4)-methylcytidine(1402) in 16S rRNA + S-adenosyl-L-homocysteine + H(+)</text>
        <dbReference type="Rhea" id="RHEA:42928"/>
        <dbReference type="Rhea" id="RHEA-COMP:10286"/>
        <dbReference type="Rhea" id="RHEA-COMP:10287"/>
        <dbReference type="ChEBI" id="CHEBI:15378"/>
        <dbReference type="ChEBI" id="CHEBI:57856"/>
        <dbReference type="ChEBI" id="CHEBI:59789"/>
        <dbReference type="ChEBI" id="CHEBI:74506"/>
        <dbReference type="ChEBI" id="CHEBI:82748"/>
        <dbReference type="EC" id="2.1.1.199"/>
    </reaction>
</comment>
<keyword evidence="5 6" id="KW-0949">S-adenosyl-L-methionine</keyword>
<keyword evidence="6" id="KW-0963">Cytoplasm</keyword>
<proteinExistence type="inferred from homology"/>
<dbReference type="HAMAP" id="MF_01007">
    <property type="entry name" value="16SrRNA_methyltr_H"/>
    <property type="match status" value="1"/>
</dbReference>
<name>A0A1M4WHY3_9BACT</name>
<feature type="binding site" evidence="6">
    <location>
        <position position="113"/>
    </location>
    <ligand>
        <name>S-adenosyl-L-methionine</name>
        <dbReference type="ChEBI" id="CHEBI:59789"/>
    </ligand>
</feature>